<dbReference type="OMA" id="GEYLMFK"/>
<dbReference type="VEuPathDB" id="VectorBase:ADAC007414"/>
<evidence type="ECO:0000256" key="4">
    <source>
        <dbReference type="ARBA" id="ARBA00022692"/>
    </source>
</evidence>
<feature type="transmembrane region" description="Helical" evidence="10">
    <location>
        <begin position="33"/>
        <end position="54"/>
    </location>
</feature>
<dbReference type="GO" id="GO:0005549">
    <property type="term" value="F:odorant binding"/>
    <property type="evidence" value="ECO:0007669"/>
    <property type="project" value="InterPro"/>
</dbReference>
<evidence type="ECO:0000256" key="1">
    <source>
        <dbReference type="ARBA" id="ARBA00004651"/>
    </source>
</evidence>
<dbReference type="STRING" id="43151.W5J925"/>
<keyword evidence="5" id="KW-0552">Olfaction</keyword>
<feature type="transmembrane region" description="Helical" evidence="10">
    <location>
        <begin position="298"/>
        <end position="315"/>
    </location>
</feature>
<keyword evidence="2" id="KW-1003">Cell membrane</keyword>
<reference evidence="11" key="2">
    <citation type="submission" date="2010-05" db="EMBL/GenBank/DDBJ databases">
        <authorList>
            <person name="Almeida L.G."/>
            <person name="Nicolas M.F."/>
            <person name="Souza R.C."/>
            <person name="Vasconcelos A.T.R."/>
        </authorList>
    </citation>
    <scope>NUCLEOTIDE SEQUENCE</scope>
</reference>
<dbReference type="Pfam" id="PF02949">
    <property type="entry name" value="7tm_6"/>
    <property type="match status" value="2"/>
</dbReference>
<dbReference type="PANTHER" id="PTHR21137:SF35">
    <property type="entry name" value="ODORANT RECEPTOR 19A-RELATED"/>
    <property type="match status" value="1"/>
</dbReference>
<organism evidence="11">
    <name type="scientific">Anopheles darlingi</name>
    <name type="common">Mosquito</name>
    <dbReference type="NCBI Taxonomy" id="43151"/>
    <lineage>
        <taxon>Eukaryota</taxon>
        <taxon>Metazoa</taxon>
        <taxon>Ecdysozoa</taxon>
        <taxon>Arthropoda</taxon>
        <taxon>Hexapoda</taxon>
        <taxon>Insecta</taxon>
        <taxon>Pterygota</taxon>
        <taxon>Neoptera</taxon>
        <taxon>Endopterygota</taxon>
        <taxon>Diptera</taxon>
        <taxon>Nematocera</taxon>
        <taxon>Culicoidea</taxon>
        <taxon>Culicidae</taxon>
        <taxon>Anophelinae</taxon>
        <taxon>Anopheles</taxon>
    </lineage>
</organism>
<evidence type="ECO:0000256" key="5">
    <source>
        <dbReference type="ARBA" id="ARBA00022725"/>
    </source>
</evidence>
<evidence type="ECO:0000256" key="3">
    <source>
        <dbReference type="ARBA" id="ARBA00022606"/>
    </source>
</evidence>
<name>W5J925_ANODA</name>
<keyword evidence="9" id="KW-0807">Transducer</keyword>
<reference evidence="11" key="3">
    <citation type="journal article" date="2013" name="Nucleic Acids Res.">
        <title>The genome of Anopheles darlingi, the main neotropical malaria vector.</title>
        <authorList>
            <person name="Marinotti O."/>
            <person name="Cerqueira G.C."/>
            <person name="de Almeida L.G."/>
            <person name="Ferro M.I."/>
            <person name="Loreto E.L."/>
            <person name="Zaha A."/>
            <person name="Teixeira S.M."/>
            <person name="Wespiser A.R."/>
            <person name="Almeida E Silva A."/>
            <person name="Schlindwein A.D."/>
            <person name="Pacheco A.C."/>
            <person name="Silva A.L."/>
            <person name="Graveley B.R."/>
            <person name="Walenz B.P."/>
            <person name="Lima Bde A."/>
            <person name="Ribeiro C.A."/>
            <person name="Nunes-Silva C.G."/>
            <person name="de Carvalho C.R."/>
            <person name="Soares C.M."/>
            <person name="de Menezes C.B."/>
            <person name="Matiolli C."/>
            <person name="Caffrey D."/>
            <person name="Araujo D.A."/>
            <person name="de Oliveira D.M."/>
            <person name="Golenbock D."/>
            <person name="Grisard E.C."/>
            <person name="Fantinatti-Garboggini F."/>
            <person name="de Carvalho F.M."/>
            <person name="Barcellos F.G."/>
            <person name="Prosdocimi F."/>
            <person name="May G."/>
            <person name="Azevedo Junior G.M."/>
            <person name="Guimaraes G.M."/>
            <person name="Goldman G.H."/>
            <person name="Padilha I.Q."/>
            <person name="Batista Jda S."/>
            <person name="Ferro J.A."/>
            <person name="Ribeiro J.M."/>
            <person name="Fietto J.L."/>
            <person name="Dabbas K.M."/>
            <person name="Cerdeira L."/>
            <person name="Agnez-Lima L.F."/>
            <person name="Brocchi M."/>
            <person name="de Carvalho M.O."/>
            <person name="Teixeira Mde M."/>
            <person name="Diniz Maia Mde M."/>
            <person name="Goldman M.H."/>
            <person name="Cruz Schneider M.P."/>
            <person name="Felipe M.S."/>
            <person name="Hungria M."/>
            <person name="Nicolas M.F."/>
            <person name="Pereira M."/>
            <person name="Montes M.A."/>
            <person name="Cantao M.E."/>
            <person name="Vincentz M."/>
            <person name="Rafael M.S."/>
            <person name="Silverman N."/>
            <person name="Stoco P.H."/>
            <person name="Souza R.C."/>
            <person name="Vicentini R."/>
            <person name="Gazzinelli R.T."/>
            <person name="Neves Rde O."/>
            <person name="Silva R."/>
            <person name="Astolfi-Filho S."/>
            <person name="Maciel T.E."/>
            <person name="Urmenyi T.P."/>
            <person name="Tadei W.P."/>
            <person name="Camargo E.P."/>
            <person name="de Vasconcelos A.T."/>
        </authorList>
    </citation>
    <scope>NUCLEOTIDE SEQUENCE</scope>
</reference>
<dbReference type="PANTHER" id="PTHR21137">
    <property type="entry name" value="ODORANT RECEPTOR"/>
    <property type="match status" value="1"/>
</dbReference>
<reference evidence="11 13" key="1">
    <citation type="journal article" date="2010" name="BMC Genomics">
        <title>Combination of measures distinguishes pre-miRNAs from other stem-loops in the genome of the newly sequenced Anopheles darlingi.</title>
        <authorList>
            <person name="Mendes N.D."/>
            <person name="Freitas A.T."/>
            <person name="Vasconcelos A.T."/>
            <person name="Sagot M.F."/>
        </authorList>
    </citation>
    <scope>NUCLEOTIDE SEQUENCE</scope>
</reference>
<feature type="transmembrane region" description="Helical" evidence="10">
    <location>
        <begin position="181"/>
        <end position="202"/>
    </location>
</feature>
<feature type="transmembrane region" description="Helical" evidence="10">
    <location>
        <begin position="643"/>
        <end position="664"/>
    </location>
</feature>
<evidence type="ECO:0000256" key="7">
    <source>
        <dbReference type="ARBA" id="ARBA00023136"/>
    </source>
</evidence>
<dbReference type="InterPro" id="IPR004117">
    <property type="entry name" value="7tm6_olfct_rcpt"/>
</dbReference>
<feature type="transmembrane region" description="Helical" evidence="10">
    <location>
        <begin position="123"/>
        <end position="144"/>
    </location>
</feature>
<evidence type="ECO:0000256" key="2">
    <source>
        <dbReference type="ARBA" id="ARBA00022475"/>
    </source>
</evidence>
<dbReference type="GO" id="GO:0005886">
    <property type="term" value="C:plasma membrane"/>
    <property type="evidence" value="ECO:0007669"/>
    <property type="project" value="UniProtKB-SubCell"/>
</dbReference>
<evidence type="ECO:0000256" key="8">
    <source>
        <dbReference type="ARBA" id="ARBA00023170"/>
    </source>
</evidence>
<keyword evidence="4 10" id="KW-0812">Transmembrane</keyword>
<evidence type="ECO:0000256" key="10">
    <source>
        <dbReference type="SAM" id="Phobius"/>
    </source>
</evidence>
<keyword evidence="8 11" id="KW-0675">Receptor</keyword>
<proteinExistence type="predicted"/>
<feature type="transmembrane region" description="Helical" evidence="10">
    <location>
        <begin position="497"/>
        <end position="521"/>
    </location>
</feature>
<dbReference type="AlphaFoldDB" id="W5J925"/>
<dbReference type="EMBL" id="ADMH02001841">
    <property type="protein sequence ID" value="ETN60947.1"/>
    <property type="molecule type" value="Genomic_DNA"/>
</dbReference>
<evidence type="ECO:0000256" key="6">
    <source>
        <dbReference type="ARBA" id="ARBA00022989"/>
    </source>
</evidence>
<gene>
    <name evidence="11" type="ORF">AND_007414</name>
</gene>
<sequence length="700" mass="81284">MFVPSDEKAVMPLILRLLEVIGVWGDRKNRYRYMVVFLSYCLGILVPKVCFGYPSLEATIRGYAELILETNVFGGMLMFYLRNDHFEMLIQELRHLVVIVFRDYQSVVIQNYLIALNRRLHKYTLFFCFYMIGVCTVYCIAPLWPSYASYFRAINTPNHTTMNFNLHLEQGFYWLDNRSSIGGYSVFTAFMLPLMYACAYTGTVKVLAIFNSIKYCETVLRLVVLKVEQLPDLPTERQRLEAVSEARELHQRALRCAELLELVLQPALLTQFVLCIQIWCAMMLYFTVSGVNVKLLNMFLLFLFVSIETLGYCYLGTKLSDESINVGQAVYGIEWYTFNCRMQRNIGFMMMRSQRRVGVTAAKFCFVDMEQFGALDDDRAVLPLLLFLQGQWGFCQDTKRFRYLIFFIMYIFVMAIPKLSFGYRNQNELISSMAELIFVSNIVCGTMMLWLQCPRFVKFIDSLRTMAKLVYQDRPFSTSMEYLSGFNRRIHRSINTYCFCVMWLILFYVLAPIGTSFWMYITTQLSSGVNGTTEERMPIEFRHHMDHSFYGLQHNTYWPHYLIFTACMTPTALGVAFTVHMKVLTISSCVSYCEVLLHIVSIKIGNLAQVPLEHIHSELAHIIHLHERSLHCIAELKVILQPIMLLQFVLCVLTWCAFMLYFVVVVRNVVANSSLRPIEVKDDLHFRCVPDNESGAVVVT</sequence>
<keyword evidence="7 10" id="KW-0472">Membrane</keyword>
<dbReference type="GO" id="GO:0004984">
    <property type="term" value="F:olfactory receptor activity"/>
    <property type="evidence" value="ECO:0007669"/>
    <property type="project" value="InterPro"/>
</dbReference>
<accession>W5J925</accession>
<dbReference type="VEuPathDB" id="VectorBase:ADAR2_009948"/>
<evidence type="ECO:0000313" key="12">
    <source>
        <dbReference type="EnsemblMetazoa" id="ADAC007414-PA"/>
    </source>
</evidence>
<dbReference type="Proteomes" id="UP000000673">
    <property type="component" value="Unassembled WGS sequence"/>
</dbReference>
<feature type="transmembrane region" description="Helical" evidence="10">
    <location>
        <begin position="429"/>
        <end position="451"/>
    </location>
</feature>
<feature type="transmembrane region" description="Helical" evidence="10">
    <location>
        <begin position="60"/>
        <end position="81"/>
    </location>
</feature>
<dbReference type="EnsemblMetazoa" id="ADAC007414-RA">
    <property type="protein sequence ID" value="ADAC007414-PA"/>
    <property type="gene ID" value="ADAC007414"/>
</dbReference>
<evidence type="ECO:0000256" key="9">
    <source>
        <dbReference type="ARBA" id="ARBA00023224"/>
    </source>
</evidence>
<protein>
    <submittedName>
        <fullName evidence="11">Putative odorant receptor</fullName>
    </submittedName>
</protein>
<dbReference type="eggNOG" id="ENOG502TC8F">
    <property type="taxonomic scope" value="Eukaryota"/>
</dbReference>
<feature type="transmembrane region" description="Helical" evidence="10">
    <location>
        <begin position="403"/>
        <end position="423"/>
    </location>
</feature>
<reference evidence="12" key="4">
    <citation type="submission" date="2015-06" db="UniProtKB">
        <authorList>
            <consortium name="EnsemblMetazoa"/>
        </authorList>
    </citation>
    <scope>IDENTIFICATION</scope>
</reference>
<dbReference type="HOGENOM" id="CLU_393905_0_0_1"/>
<comment type="subcellular location">
    <subcellularLocation>
        <location evidence="1">Cell membrane</location>
        <topology evidence="1">Multi-pass membrane protein</topology>
    </subcellularLocation>
</comment>
<feature type="transmembrane region" description="Helical" evidence="10">
    <location>
        <begin position="262"/>
        <end position="286"/>
    </location>
</feature>
<keyword evidence="6 10" id="KW-1133">Transmembrane helix</keyword>
<dbReference type="VEuPathDB" id="VectorBase:ADAR2_002389"/>
<evidence type="ECO:0000313" key="11">
    <source>
        <dbReference type="EMBL" id="ETN60947.1"/>
    </source>
</evidence>
<evidence type="ECO:0000313" key="13">
    <source>
        <dbReference type="Proteomes" id="UP000000673"/>
    </source>
</evidence>
<feature type="transmembrane region" description="Helical" evidence="10">
    <location>
        <begin position="558"/>
        <end position="579"/>
    </location>
</feature>
<keyword evidence="13" id="KW-1185">Reference proteome</keyword>
<dbReference type="GO" id="GO:0007165">
    <property type="term" value="P:signal transduction"/>
    <property type="evidence" value="ECO:0007669"/>
    <property type="project" value="UniProtKB-KW"/>
</dbReference>
<keyword evidence="3" id="KW-0716">Sensory transduction</keyword>